<gene>
    <name evidence="1" type="ORF">BDN72DRAFT_906678</name>
</gene>
<sequence length="339" mass="36766">MERRGGSPDYPLEWFDPHFTCPFDLPVQALVTDVDLRERLLYALEHEQEIDGAEGAPLTFNLADLKEGLDACSPSLPSPPPPSSSLPKAGPSAWTSSSTAPVPSAHLTDLVNLPHAFPSPPTSIHPTTPPLCSHSNPLCACRPQTPGVEKKDVKPSRGRNKKLQSKLRSLKKRQAHAAVYEDGRIPNFYRTPRLSTFEHVPLPHTIKTDLDSTALPVAQHCWVGRNLVPKRSTPWTYEELLDKGFKVVPWKGGQPQAITDKDGHAVVLIVGGPTDDADWGQVLKQVAQTFASVRDDGIAAGAFPKDAQSHRRGTFVALPVGVSHGNGRNPGTSFILPNG</sequence>
<keyword evidence="2" id="KW-1185">Reference proteome</keyword>
<proteinExistence type="predicted"/>
<name>A0ACD3A0S7_9AGAR</name>
<dbReference type="Proteomes" id="UP000308600">
    <property type="component" value="Unassembled WGS sequence"/>
</dbReference>
<protein>
    <submittedName>
        <fullName evidence="1">Uncharacterized protein</fullName>
    </submittedName>
</protein>
<reference evidence="1 2" key="1">
    <citation type="journal article" date="2019" name="Nat. Ecol. Evol.">
        <title>Megaphylogeny resolves global patterns of mushroom evolution.</title>
        <authorList>
            <person name="Varga T."/>
            <person name="Krizsan K."/>
            <person name="Foldi C."/>
            <person name="Dima B."/>
            <person name="Sanchez-Garcia M."/>
            <person name="Sanchez-Ramirez S."/>
            <person name="Szollosi G.J."/>
            <person name="Szarkandi J.G."/>
            <person name="Papp V."/>
            <person name="Albert L."/>
            <person name="Andreopoulos W."/>
            <person name="Angelini C."/>
            <person name="Antonin V."/>
            <person name="Barry K.W."/>
            <person name="Bougher N.L."/>
            <person name="Buchanan P."/>
            <person name="Buyck B."/>
            <person name="Bense V."/>
            <person name="Catcheside P."/>
            <person name="Chovatia M."/>
            <person name="Cooper J."/>
            <person name="Damon W."/>
            <person name="Desjardin D."/>
            <person name="Finy P."/>
            <person name="Geml J."/>
            <person name="Haridas S."/>
            <person name="Hughes K."/>
            <person name="Justo A."/>
            <person name="Karasinski D."/>
            <person name="Kautmanova I."/>
            <person name="Kiss B."/>
            <person name="Kocsube S."/>
            <person name="Kotiranta H."/>
            <person name="LaButti K.M."/>
            <person name="Lechner B.E."/>
            <person name="Liimatainen K."/>
            <person name="Lipzen A."/>
            <person name="Lukacs Z."/>
            <person name="Mihaltcheva S."/>
            <person name="Morgado L.N."/>
            <person name="Niskanen T."/>
            <person name="Noordeloos M.E."/>
            <person name="Ohm R.A."/>
            <person name="Ortiz-Santana B."/>
            <person name="Ovrebo C."/>
            <person name="Racz N."/>
            <person name="Riley R."/>
            <person name="Savchenko A."/>
            <person name="Shiryaev A."/>
            <person name="Soop K."/>
            <person name="Spirin V."/>
            <person name="Szebenyi C."/>
            <person name="Tomsovsky M."/>
            <person name="Tulloss R.E."/>
            <person name="Uehling J."/>
            <person name="Grigoriev I.V."/>
            <person name="Vagvolgyi C."/>
            <person name="Papp T."/>
            <person name="Martin F.M."/>
            <person name="Miettinen O."/>
            <person name="Hibbett D.S."/>
            <person name="Nagy L.G."/>
        </authorList>
    </citation>
    <scope>NUCLEOTIDE SEQUENCE [LARGE SCALE GENOMIC DNA]</scope>
    <source>
        <strain evidence="1 2">NL-1719</strain>
    </source>
</reference>
<organism evidence="1 2">
    <name type="scientific">Pluteus cervinus</name>
    <dbReference type="NCBI Taxonomy" id="181527"/>
    <lineage>
        <taxon>Eukaryota</taxon>
        <taxon>Fungi</taxon>
        <taxon>Dikarya</taxon>
        <taxon>Basidiomycota</taxon>
        <taxon>Agaricomycotina</taxon>
        <taxon>Agaricomycetes</taxon>
        <taxon>Agaricomycetidae</taxon>
        <taxon>Agaricales</taxon>
        <taxon>Pluteineae</taxon>
        <taxon>Pluteaceae</taxon>
        <taxon>Pluteus</taxon>
    </lineage>
</organism>
<evidence type="ECO:0000313" key="1">
    <source>
        <dbReference type="EMBL" id="TFK58492.1"/>
    </source>
</evidence>
<evidence type="ECO:0000313" key="2">
    <source>
        <dbReference type="Proteomes" id="UP000308600"/>
    </source>
</evidence>
<accession>A0ACD3A0S7</accession>
<dbReference type="EMBL" id="ML209329">
    <property type="protein sequence ID" value="TFK58492.1"/>
    <property type="molecule type" value="Genomic_DNA"/>
</dbReference>